<accession>A0AAV5HPU0</accession>
<organism evidence="1 2">
    <name type="scientific">Rubroshorea leprosula</name>
    <dbReference type="NCBI Taxonomy" id="152421"/>
    <lineage>
        <taxon>Eukaryota</taxon>
        <taxon>Viridiplantae</taxon>
        <taxon>Streptophyta</taxon>
        <taxon>Embryophyta</taxon>
        <taxon>Tracheophyta</taxon>
        <taxon>Spermatophyta</taxon>
        <taxon>Magnoliopsida</taxon>
        <taxon>eudicotyledons</taxon>
        <taxon>Gunneridae</taxon>
        <taxon>Pentapetalae</taxon>
        <taxon>rosids</taxon>
        <taxon>malvids</taxon>
        <taxon>Malvales</taxon>
        <taxon>Dipterocarpaceae</taxon>
        <taxon>Rubroshorea</taxon>
    </lineage>
</organism>
<dbReference type="Proteomes" id="UP001054252">
    <property type="component" value="Unassembled WGS sequence"/>
</dbReference>
<comment type="caution">
    <text evidence="1">The sequence shown here is derived from an EMBL/GenBank/DDBJ whole genome shotgun (WGS) entry which is preliminary data.</text>
</comment>
<evidence type="ECO:0000313" key="2">
    <source>
        <dbReference type="Proteomes" id="UP001054252"/>
    </source>
</evidence>
<name>A0AAV5HPU0_9ROSI</name>
<reference evidence="1 2" key="1">
    <citation type="journal article" date="2021" name="Commun. Biol.">
        <title>The genome of Shorea leprosula (Dipterocarpaceae) highlights the ecological relevance of drought in aseasonal tropical rainforests.</title>
        <authorList>
            <person name="Ng K.K.S."/>
            <person name="Kobayashi M.J."/>
            <person name="Fawcett J.A."/>
            <person name="Hatakeyama M."/>
            <person name="Paape T."/>
            <person name="Ng C.H."/>
            <person name="Ang C.C."/>
            <person name="Tnah L.H."/>
            <person name="Lee C.T."/>
            <person name="Nishiyama T."/>
            <person name="Sese J."/>
            <person name="O'Brien M.J."/>
            <person name="Copetti D."/>
            <person name="Mohd Noor M.I."/>
            <person name="Ong R.C."/>
            <person name="Putra M."/>
            <person name="Sireger I.Z."/>
            <person name="Indrioko S."/>
            <person name="Kosugi Y."/>
            <person name="Izuno A."/>
            <person name="Isagi Y."/>
            <person name="Lee S.L."/>
            <person name="Shimizu K.K."/>
        </authorList>
    </citation>
    <scope>NUCLEOTIDE SEQUENCE [LARGE SCALE GENOMIC DNA]</scope>
    <source>
        <strain evidence="1">214</strain>
    </source>
</reference>
<proteinExistence type="predicted"/>
<gene>
    <name evidence="1" type="ORF">SLEP1_g1632</name>
</gene>
<dbReference type="EMBL" id="BPVZ01000002">
    <property type="protein sequence ID" value="GKU87189.1"/>
    <property type="molecule type" value="Genomic_DNA"/>
</dbReference>
<evidence type="ECO:0000313" key="1">
    <source>
        <dbReference type="EMBL" id="GKU87189.1"/>
    </source>
</evidence>
<dbReference type="AlphaFoldDB" id="A0AAV5HPU0"/>
<keyword evidence="2" id="KW-1185">Reference proteome</keyword>
<protein>
    <submittedName>
        <fullName evidence="1">Uncharacterized protein</fullName>
    </submittedName>
</protein>
<sequence length="33" mass="3911">MLPSHKWRKITSQERNSDGLVVKKFLHVKCRST</sequence>